<evidence type="ECO:0000259" key="6">
    <source>
        <dbReference type="PROSITE" id="PS50937"/>
    </source>
</evidence>
<dbReference type="GO" id="GO:0045893">
    <property type="term" value="P:positive regulation of DNA-templated transcription"/>
    <property type="evidence" value="ECO:0007669"/>
    <property type="project" value="InterPro"/>
</dbReference>
<organism evidence="7 8">
    <name type="scientific">Sphingobium psychrophilum</name>
    <dbReference type="NCBI Taxonomy" id="2728834"/>
    <lineage>
        <taxon>Bacteria</taxon>
        <taxon>Pseudomonadati</taxon>
        <taxon>Pseudomonadota</taxon>
        <taxon>Alphaproteobacteria</taxon>
        <taxon>Sphingomonadales</taxon>
        <taxon>Sphingomonadaceae</taxon>
        <taxon>Sphingobium</taxon>
    </lineage>
</organism>
<keyword evidence="4" id="KW-0238">DNA-binding</keyword>
<evidence type="ECO:0000313" key="7">
    <source>
        <dbReference type="EMBL" id="NML12905.1"/>
    </source>
</evidence>
<evidence type="ECO:0000256" key="5">
    <source>
        <dbReference type="ARBA" id="ARBA00023163"/>
    </source>
</evidence>
<dbReference type="RefSeq" id="WP_169575227.1">
    <property type="nucleotide sequence ID" value="NZ_JABBFV010000029.1"/>
</dbReference>
<dbReference type="InterPro" id="IPR015358">
    <property type="entry name" value="Tscrpt_reg_MerR_DNA-bd"/>
</dbReference>
<dbReference type="GO" id="GO:0005507">
    <property type="term" value="F:copper ion binding"/>
    <property type="evidence" value="ECO:0007669"/>
    <property type="project" value="InterPro"/>
</dbReference>
<dbReference type="Proteomes" id="UP000519023">
    <property type="component" value="Unassembled WGS sequence"/>
</dbReference>
<evidence type="ECO:0000256" key="3">
    <source>
        <dbReference type="ARBA" id="ARBA00023015"/>
    </source>
</evidence>
<protein>
    <submittedName>
        <fullName evidence="7">Cu(I)-responsive transcriptional regulator</fullName>
    </submittedName>
</protein>
<dbReference type="PANTHER" id="PTHR30204:SF94">
    <property type="entry name" value="HEAVY METAL-DEPENDENT TRANSCRIPTIONAL REGULATOR HI_0293-RELATED"/>
    <property type="match status" value="1"/>
</dbReference>
<dbReference type="CDD" id="cd01108">
    <property type="entry name" value="HTH_CueR"/>
    <property type="match status" value="1"/>
</dbReference>
<dbReference type="InterPro" id="IPR009061">
    <property type="entry name" value="DNA-bd_dom_put_sf"/>
</dbReference>
<dbReference type="SUPFAM" id="SSF46955">
    <property type="entry name" value="Putative DNA-binding domain"/>
    <property type="match status" value="1"/>
</dbReference>
<accession>A0A7X9WZW9</accession>
<dbReference type="Pfam" id="PF00376">
    <property type="entry name" value="MerR"/>
    <property type="match status" value="1"/>
</dbReference>
<dbReference type="PANTHER" id="PTHR30204">
    <property type="entry name" value="REDOX-CYCLING DRUG-SENSING TRANSCRIPTIONAL ACTIVATOR SOXR"/>
    <property type="match status" value="1"/>
</dbReference>
<evidence type="ECO:0000256" key="1">
    <source>
        <dbReference type="ARBA" id="ARBA00004496"/>
    </source>
</evidence>
<dbReference type="GO" id="GO:0005737">
    <property type="term" value="C:cytoplasm"/>
    <property type="evidence" value="ECO:0007669"/>
    <property type="project" value="UniProtKB-SubCell"/>
</dbReference>
<keyword evidence="5" id="KW-0804">Transcription</keyword>
<sequence length="128" mass="14037">MNIGQASNASGVSQRMIRHYEKIALIPAPPRRDSGYRDYSDADVARLRFVAHARDLGFPIEEIRALLGLWLDKSRSSADVKALAAARAAELGRKAKALEQMRATLLDLAAKCHGDERPDCPIIEQLAG</sequence>
<dbReference type="Pfam" id="PF09278">
    <property type="entry name" value="MerR-DNA-bind"/>
    <property type="match status" value="1"/>
</dbReference>
<dbReference type="EMBL" id="JABBFV010000029">
    <property type="protein sequence ID" value="NML12905.1"/>
    <property type="molecule type" value="Genomic_DNA"/>
</dbReference>
<evidence type="ECO:0000256" key="4">
    <source>
        <dbReference type="ARBA" id="ARBA00023125"/>
    </source>
</evidence>
<dbReference type="AlphaFoldDB" id="A0A7X9WZW9"/>
<dbReference type="Gene3D" id="1.10.1660.10">
    <property type="match status" value="1"/>
</dbReference>
<dbReference type="InterPro" id="IPR000551">
    <property type="entry name" value="MerR-type_HTH_dom"/>
</dbReference>
<dbReference type="InterPro" id="IPR011789">
    <property type="entry name" value="CueR"/>
</dbReference>
<dbReference type="PRINTS" id="PR00040">
    <property type="entry name" value="HTHMERR"/>
</dbReference>
<proteinExistence type="predicted"/>
<keyword evidence="3" id="KW-0805">Transcription regulation</keyword>
<comment type="subcellular location">
    <subcellularLocation>
        <location evidence="1">Cytoplasm</location>
    </subcellularLocation>
</comment>
<dbReference type="SMART" id="SM00422">
    <property type="entry name" value="HTH_MERR"/>
    <property type="match status" value="1"/>
</dbReference>
<reference evidence="7 8" key="1">
    <citation type="submission" date="2020-04" db="EMBL/GenBank/DDBJ databases">
        <title>Sphingobium sp. AR-3-1 isolated from Arctic soil.</title>
        <authorList>
            <person name="Dahal R.H."/>
            <person name="Chaudhary D.K."/>
        </authorList>
    </citation>
    <scope>NUCLEOTIDE SEQUENCE [LARGE SCALE GENOMIC DNA]</scope>
    <source>
        <strain evidence="7 8">AR-3-1</strain>
    </source>
</reference>
<feature type="domain" description="HTH merR-type" evidence="6">
    <location>
        <begin position="1"/>
        <end position="69"/>
    </location>
</feature>
<dbReference type="NCBIfam" id="TIGR02044">
    <property type="entry name" value="CueR"/>
    <property type="match status" value="1"/>
</dbReference>
<dbReference type="GO" id="GO:0003677">
    <property type="term" value="F:DNA binding"/>
    <property type="evidence" value="ECO:0007669"/>
    <property type="project" value="UniProtKB-KW"/>
</dbReference>
<name>A0A7X9WZW9_9SPHN</name>
<dbReference type="GO" id="GO:0003700">
    <property type="term" value="F:DNA-binding transcription factor activity"/>
    <property type="evidence" value="ECO:0007669"/>
    <property type="project" value="InterPro"/>
</dbReference>
<keyword evidence="2" id="KW-0963">Cytoplasm</keyword>
<dbReference type="InterPro" id="IPR047057">
    <property type="entry name" value="MerR_fam"/>
</dbReference>
<evidence type="ECO:0000256" key="2">
    <source>
        <dbReference type="ARBA" id="ARBA00022490"/>
    </source>
</evidence>
<gene>
    <name evidence="7" type="primary">cueR</name>
    <name evidence="7" type="ORF">HHL08_22695</name>
</gene>
<dbReference type="PROSITE" id="PS50937">
    <property type="entry name" value="HTH_MERR_2"/>
    <property type="match status" value="1"/>
</dbReference>
<evidence type="ECO:0000313" key="8">
    <source>
        <dbReference type="Proteomes" id="UP000519023"/>
    </source>
</evidence>
<comment type="caution">
    <text evidence="7">The sequence shown here is derived from an EMBL/GenBank/DDBJ whole genome shotgun (WGS) entry which is preliminary data.</text>
</comment>
<keyword evidence="8" id="KW-1185">Reference proteome</keyword>